<keyword evidence="2" id="KW-1185">Reference proteome</keyword>
<gene>
    <name evidence="1" type="ORF">ILYODFUR_030024</name>
</gene>
<protein>
    <submittedName>
        <fullName evidence="1">Uncharacterized protein</fullName>
    </submittedName>
</protein>
<comment type="caution">
    <text evidence="1">The sequence shown here is derived from an EMBL/GenBank/DDBJ whole genome shotgun (WGS) entry which is preliminary data.</text>
</comment>
<dbReference type="Proteomes" id="UP001482620">
    <property type="component" value="Unassembled WGS sequence"/>
</dbReference>
<proteinExistence type="predicted"/>
<dbReference type="EMBL" id="JAHRIQ010085475">
    <property type="protein sequence ID" value="MEQ2249510.1"/>
    <property type="molecule type" value="Genomic_DNA"/>
</dbReference>
<sequence length="112" mass="12702">MTRFQSNLSCLKDDLTFDSRKRSYIIDSVAVRCPSDVAVKQAQVITPSPSCLIFLGEFQYPRGSARYNFSHSSHAIKIILERCCFLLASLPKKLHMRSIFLIAICFTICHAN</sequence>
<evidence type="ECO:0000313" key="2">
    <source>
        <dbReference type="Proteomes" id="UP001482620"/>
    </source>
</evidence>
<name>A0ABV0UWF3_9TELE</name>
<evidence type="ECO:0000313" key="1">
    <source>
        <dbReference type="EMBL" id="MEQ2249510.1"/>
    </source>
</evidence>
<reference evidence="1 2" key="1">
    <citation type="submission" date="2021-06" db="EMBL/GenBank/DDBJ databases">
        <authorList>
            <person name="Palmer J.M."/>
        </authorList>
    </citation>
    <scope>NUCLEOTIDE SEQUENCE [LARGE SCALE GENOMIC DNA]</scope>
    <source>
        <strain evidence="2">if_2019</strain>
        <tissue evidence="1">Muscle</tissue>
    </source>
</reference>
<accession>A0ABV0UWF3</accession>
<organism evidence="1 2">
    <name type="scientific">Ilyodon furcidens</name>
    <name type="common">goldbreast splitfin</name>
    <dbReference type="NCBI Taxonomy" id="33524"/>
    <lineage>
        <taxon>Eukaryota</taxon>
        <taxon>Metazoa</taxon>
        <taxon>Chordata</taxon>
        <taxon>Craniata</taxon>
        <taxon>Vertebrata</taxon>
        <taxon>Euteleostomi</taxon>
        <taxon>Actinopterygii</taxon>
        <taxon>Neopterygii</taxon>
        <taxon>Teleostei</taxon>
        <taxon>Neoteleostei</taxon>
        <taxon>Acanthomorphata</taxon>
        <taxon>Ovalentaria</taxon>
        <taxon>Atherinomorphae</taxon>
        <taxon>Cyprinodontiformes</taxon>
        <taxon>Goodeidae</taxon>
        <taxon>Ilyodon</taxon>
    </lineage>
</organism>